<evidence type="ECO:0000256" key="11">
    <source>
        <dbReference type="SAM" id="Coils"/>
    </source>
</evidence>
<evidence type="ECO:0000256" key="9">
    <source>
        <dbReference type="ARBA" id="ARBA00024807"/>
    </source>
</evidence>
<evidence type="ECO:0000313" key="13">
    <source>
        <dbReference type="EMBL" id="RKU47584.1"/>
    </source>
</evidence>
<keyword evidence="7 10" id="KW-0496">Mitochondrion</keyword>
<protein>
    <recommendedName>
        <fullName evidence="10">Sensitive to high expression protein 9, mitochondrial</fullName>
    </recommendedName>
</protein>
<dbReference type="Proteomes" id="UP000275385">
    <property type="component" value="Unassembled WGS sequence"/>
</dbReference>
<feature type="compositionally biased region" description="Basic and acidic residues" evidence="12">
    <location>
        <begin position="29"/>
        <end position="43"/>
    </location>
</feature>
<evidence type="ECO:0000256" key="2">
    <source>
        <dbReference type="ARBA" id="ARBA00022692"/>
    </source>
</evidence>
<comment type="similarity">
    <text evidence="1 10">Belongs to the SHE9 family.</text>
</comment>
<keyword evidence="2 10" id="KW-0812">Transmembrane</keyword>
<comment type="subcellular location">
    <subcellularLocation>
        <location evidence="10">Mitochondrion inner membrane</location>
        <topology evidence="10">Multi-pass membrane protein</topology>
    </subcellularLocation>
</comment>
<feature type="compositionally biased region" description="Polar residues" evidence="12">
    <location>
        <begin position="90"/>
        <end position="100"/>
    </location>
</feature>
<dbReference type="PANTHER" id="PTHR31961:SF3">
    <property type="entry name" value="SENSITIVE TO HIGH EXPRESSION PROTEIN 9, MITOCHONDRIAL"/>
    <property type="match status" value="1"/>
</dbReference>
<evidence type="ECO:0000313" key="14">
    <source>
        <dbReference type="Proteomes" id="UP000275385"/>
    </source>
</evidence>
<keyword evidence="6 11" id="KW-0175">Coiled coil</keyword>
<dbReference type="Gene3D" id="1.10.287.1490">
    <property type="match status" value="1"/>
</dbReference>
<sequence>MHTNHFVARGMRLDEQPRNSLFGSSDIPQETKKEPSLDTKESQHGTIHLGLPQDQQQPEHLQEDPKDASSAQPPTSTSNPSSEQPPPDTSSPFQPAQDTPQDSRQHQLLHDLPSHLDAARSHLLTRLSSKIDHLQTRLLTASKTLNDLTGYSSIESIKQRNVALEQDLFTAQDRLKHARDNYKSLNTLRASTQREVTTLLARKDTWSPADLERFTTLYRSDHELEAKVAEAAAELTEAESEESRLGAALNAGILRRYHEEQIWSDRIRRASTWGTWGLMGVNVVLFIVLQFVAEPWKRRRLVRGFAEAERGVWEEVQREVGEVRGLLLEVKEGRAAAATASGAATAAAASEMEGAEDAVASKGIEGVVPAAEGEAAAEIEVGSPESVIDVAEIEIPALEEHPSFTWASNWEEWKEDLTDAQWWNALPGRCRVIVRDLYSERRIDLRMRDATMIALEGAVTGAAVAAGIALMLLRSSSLGQ</sequence>
<evidence type="ECO:0000256" key="12">
    <source>
        <dbReference type="SAM" id="MobiDB-lite"/>
    </source>
</evidence>
<dbReference type="Pfam" id="PF05546">
    <property type="entry name" value="She9_MDM33"/>
    <property type="match status" value="1"/>
</dbReference>
<keyword evidence="8 10" id="KW-0472">Membrane</keyword>
<evidence type="ECO:0000256" key="10">
    <source>
        <dbReference type="RuleBase" id="RU364128"/>
    </source>
</evidence>
<evidence type="ECO:0000256" key="8">
    <source>
        <dbReference type="ARBA" id="ARBA00023136"/>
    </source>
</evidence>
<comment type="subunit">
    <text evidence="10">Homooligomer.</text>
</comment>
<feature type="transmembrane region" description="Helical" evidence="10">
    <location>
        <begin position="450"/>
        <end position="473"/>
    </location>
</feature>
<comment type="caution">
    <text evidence="13">The sequence shown here is derived from an EMBL/GenBank/DDBJ whole genome shotgun (WGS) entry which is preliminary data.</text>
</comment>
<evidence type="ECO:0000256" key="1">
    <source>
        <dbReference type="ARBA" id="ARBA00007472"/>
    </source>
</evidence>
<accession>A0A420YI66</accession>
<feature type="transmembrane region" description="Helical" evidence="10">
    <location>
        <begin position="273"/>
        <end position="293"/>
    </location>
</feature>
<keyword evidence="5 10" id="KW-1133">Transmembrane helix</keyword>
<comment type="function">
    <text evidence="9">Required for the maintenance of the structure of the mitochondrial inner membrane. Involved in mitochondrial morphology. Causes growth arrest when highly overexpressed.</text>
</comment>
<feature type="compositionally biased region" description="Polar residues" evidence="12">
    <location>
        <begin position="18"/>
        <end position="28"/>
    </location>
</feature>
<feature type="region of interest" description="Disordered" evidence="12">
    <location>
        <begin position="1"/>
        <end position="105"/>
    </location>
</feature>
<keyword evidence="4 10" id="KW-0809">Transit peptide</keyword>
<dbReference type="GO" id="GO:0007007">
    <property type="term" value="P:inner mitochondrial membrane organization"/>
    <property type="evidence" value="ECO:0007669"/>
    <property type="project" value="TreeGrafter"/>
</dbReference>
<dbReference type="GO" id="GO:0005743">
    <property type="term" value="C:mitochondrial inner membrane"/>
    <property type="evidence" value="ECO:0007669"/>
    <property type="project" value="UniProtKB-SubCell"/>
</dbReference>
<keyword evidence="14" id="KW-1185">Reference proteome</keyword>
<evidence type="ECO:0000256" key="5">
    <source>
        <dbReference type="ARBA" id="ARBA00022989"/>
    </source>
</evidence>
<keyword evidence="3 10" id="KW-0999">Mitochondrion inner membrane</keyword>
<name>A0A420YI66_9PEZI</name>
<gene>
    <name evidence="13" type="primary">SHE9</name>
    <name evidence="13" type="ORF">DL546_007544</name>
</gene>
<dbReference type="AlphaFoldDB" id="A0A420YI66"/>
<proteinExistence type="inferred from homology"/>
<reference evidence="13 14" key="1">
    <citation type="submission" date="2018-08" db="EMBL/GenBank/DDBJ databases">
        <title>Draft genome of the lignicolous fungus Coniochaeta pulveracea.</title>
        <authorList>
            <person name="Borstlap C.J."/>
            <person name="De Witt R.N."/>
            <person name="Botha A."/>
            <person name="Volschenk H."/>
        </authorList>
    </citation>
    <scope>NUCLEOTIDE SEQUENCE [LARGE SCALE GENOMIC DNA]</scope>
    <source>
        <strain evidence="13 14">CAB683</strain>
    </source>
</reference>
<evidence type="ECO:0000256" key="4">
    <source>
        <dbReference type="ARBA" id="ARBA00022946"/>
    </source>
</evidence>
<dbReference type="PANTHER" id="PTHR31961">
    <property type="entry name" value="SENSITIVE TO HIGH EXPRESSION PROTEIN 9, MITOCHONDRIAL"/>
    <property type="match status" value="1"/>
</dbReference>
<evidence type="ECO:0000256" key="6">
    <source>
        <dbReference type="ARBA" id="ARBA00023054"/>
    </source>
</evidence>
<organism evidence="13 14">
    <name type="scientific">Coniochaeta pulveracea</name>
    <dbReference type="NCBI Taxonomy" id="177199"/>
    <lineage>
        <taxon>Eukaryota</taxon>
        <taxon>Fungi</taxon>
        <taxon>Dikarya</taxon>
        <taxon>Ascomycota</taxon>
        <taxon>Pezizomycotina</taxon>
        <taxon>Sordariomycetes</taxon>
        <taxon>Sordariomycetidae</taxon>
        <taxon>Coniochaetales</taxon>
        <taxon>Coniochaetaceae</taxon>
        <taxon>Coniochaeta</taxon>
    </lineage>
</organism>
<dbReference type="EMBL" id="QVQW01000008">
    <property type="protein sequence ID" value="RKU47584.1"/>
    <property type="molecule type" value="Genomic_DNA"/>
</dbReference>
<evidence type="ECO:0000256" key="7">
    <source>
        <dbReference type="ARBA" id="ARBA00023128"/>
    </source>
</evidence>
<dbReference type="OrthoDB" id="5595506at2759"/>
<feature type="compositionally biased region" description="Polar residues" evidence="12">
    <location>
        <begin position="69"/>
        <end position="82"/>
    </location>
</feature>
<feature type="coiled-coil region" evidence="11">
    <location>
        <begin position="154"/>
        <end position="195"/>
    </location>
</feature>
<evidence type="ECO:0000256" key="3">
    <source>
        <dbReference type="ARBA" id="ARBA00022792"/>
    </source>
</evidence>
<dbReference type="InterPro" id="IPR008839">
    <property type="entry name" value="MDM33_fungi"/>
</dbReference>